<keyword evidence="2" id="KW-0732">Signal</keyword>
<keyword evidence="1" id="KW-0472">Membrane</keyword>
<feature type="signal peptide" evidence="2">
    <location>
        <begin position="1"/>
        <end position="21"/>
    </location>
</feature>
<evidence type="ECO:0000313" key="4">
    <source>
        <dbReference type="Proteomes" id="UP000242381"/>
    </source>
</evidence>
<name>A0A1X0RM95_RHIZD</name>
<keyword evidence="1" id="KW-0812">Transmembrane</keyword>
<evidence type="ECO:0000256" key="1">
    <source>
        <dbReference type="SAM" id="Phobius"/>
    </source>
</evidence>
<evidence type="ECO:0000313" key="3">
    <source>
        <dbReference type="EMBL" id="ORE13071.1"/>
    </source>
</evidence>
<evidence type="ECO:0000256" key="2">
    <source>
        <dbReference type="SAM" id="SignalP"/>
    </source>
</evidence>
<organism evidence="3 4">
    <name type="scientific">Rhizopus microsporus</name>
    <dbReference type="NCBI Taxonomy" id="58291"/>
    <lineage>
        <taxon>Eukaryota</taxon>
        <taxon>Fungi</taxon>
        <taxon>Fungi incertae sedis</taxon>
        <taxon>Mucoromycota</taxon>
        <taxon>Mucoromycotina</taxon>
        <taxon>Mucoromycetes</taxon>
        <taxon>Mucorales</taxon>
        <taxon>Mucorineae</taxon>
        <taxon>Rhizopodaceae</taxon>
        <taxon>Rhizopus</taxon>
    </lineage>
</organism>
<proteinExistence type="predicted"/>
<feature type="transmembrane region" description="Helical" evidence="1">
    <location>
        <begin position="73"/>
        <end position="97"/>
    </location>
</feature>
<gene>
    <name evidence="3" type="ORF">BCV71DRAFT_239583</name>
</gene>
<dbReference type="EMBL" id="KV921571">
    <property type="protein sequence ID" value="ORE13071.1"/>
    <property type="molecule type" value="Genomic_DNA"/>
</dbReference>
<keyword evidence="1" id="KW-1133">Transmembrane helix</keyword>
<accession>A0A1X0RM95</accession>
<feature type="chain" id="PRO_5012642670" evidence="2">
    <location>
        <begin position="22"/>
        <end position="179"/>
    </location>
</feature>
<sequence length="179" mass="20989">MTKAWSHYFFCVCVCVALAKCDIPDCGEGDICHIRFKHSLCKFMDTLVQIWVHVRLLTTKRTDQTFIIEMYKAFLIFFSLDIFTFVLYQICNIYLHLDTRDKKRQSMEISHSGISCDLAYSAKIPYFARTAVICARTDLEYSIMNANIEIVYRNQHCSDIACFRSFRKKGQRNNNKSKD</sequence>
<dbReference type="AlphaFoldDB" id="A0A1X0RM95"/>
<protein>
    <submittedName>
        <fullName evidence="3">Uncharacterized protein</fullName>
    </submittedName>
</protein>
<reference evidence="3 4" key="1">
    <citation type="journal article" date="2016" name="Proc. Natl. Acad. Sci. U.S.A.">
        <title>Lipid metabolic changes in an early divergent fungus govern the establishment of a mutualistic symbiosis with endobacteria.</title>
        <authorList>
            <person name="Lastovetsky O.A."/>
            <person name="Gaspar M.L."/>
            <person name="Mondo S.J."/>
            <person name="LaButti K.M."/>
            <person name="Sandor L."/>
            <person name="Grigoriev I.V."/>
            <person name="Henry S.A."/>
            <person name="Pawlowska T.E."/>
        </authorList>
    </citation>
    <scope>NUCLEOTIDE SEQUENCE [LARGE SCALE GENOMIC DNA]</scope>
    <source>
        <strain evidence="3 4">ATCC 11559</strain>
    </source>
</reference>
<dbReference type="Proteomes" id="UP000242381">
    <property type="component" value="Unassembled WGS sequence"/>
</dbReference>